<dbReference type="SMART" id="SM00866">
    <property type="entry name" value="UTRA"/>
    <property type="match status" value="1"/>
</dbReference>
<evidence type="ECO:0000313" key="6">
    <source>
        <dbReference type="Proteomes" id="UP000005324"/>
    </source>
</evidence>
<dbReference type="InterPro" id="IPR011663">
    <property type="entry name" value="UTRA"/>
</dbReference>
<dbReference type="GO" id="GO:0045892">
    <property type="term" value="P:negative regulation of DNA-templated transcription"/>
    <property type="evidence" value="ECO:0007669"/>
    <property type="project" value="TreeGrafter"/>
</dbReference>
<dbReference type="RefSeq" id="WP_007002891.1">
    <property type="nucleotide sequence ID" value="NZ_GG770777.1"/>
</dbReference>
<dbReference type="Pfam" id="PF00392">
    <property type="entry name" value="GntR"/>
    <property type="match status" value="1"/>
</dbReference>
<dbReference type="OrthoDB" id="7339934at2"/>
<dbReference type="PANTHER" id="PTHR44846">
    <property type="entry name" value="MANNOSYL-D-GLYCERATE TRANSPORT/METABOLISM SYSTEM REPRESSOR MNGR-RELATED"/>
    <property type="match status" value="1"/>
</dbReference>
<dbReference type="Pfam" id="PF07702">
    <property type="entry name" value="UTRA"/>
    <property type="match status" value="1"/>
</dbReference>
<keyword evidence="6" id="KW-1185">Reference proteome</keyword>
<dbReference type="PANTHER" id="PTHR44846:SF1">
    <property type="entry name" value="MANNOSYL-D-GLYCERATE TRANSPORT_METABOLISM SYSTEM REPRESSOR MNGR-RELATED"/>
    <property type="match status" value="1"/>
</dbReference>
<sequence>MTDTAFLDPDPRLPLHARLRDALARRLAQGEWPPGTALPAESRLAQHYGVALQTMRRALSHLEQEGLVERRQGRGTYSRQAPAAASLLRFFLLGHAGGGAGEGPILPESRILSAAEAPLPAAEAARLGRAAGSPSLRLERLRCWGGEALLAETIHLPLPEATALRDLKPEGYGALLYPLLQSRCGLLVARVEDEISVGQADAATALALGLKPGGPVILAERTAYDAAGRPVEARLARGRADRFRYRAVTL</sequence>
<dbReference type="GO" id="GO:0003677">
    <property type="term" value="F:DNA binding"/>
    <property type="evidence" value="ECO:0007669"/>
    <property type="project" value="UniProtKB-KW"/>
</dbReference>
<evidence type="ECO:0000256" key="2">
    <source>
        <dbReference type="ARBA" id="ARBA00023125"/>
    </source>
</evidence>
<dbReference type="Proteomes" id="UP000005324">
    <property type="component" value="Unassembled WGS sequence"/>
</dbReference>
<dbReference type="Gene3D" id="1.10.10.10">
    <property type="entry name" value="Winged helix-like DNA-binding domain superfamily/Winged helix DNA-binding domain"/>
    <property type="match status" value="1"/>
</dbReference>
<dbReference type="Gene3D" id="3.40.1410.10">
    <property type="entry name" value="Chorismate lyase-like"/>
    <property type="match status" value="1"/>
</dbReference>
<dbReference type="PRINTS" id="PR00035">
    <property type="entry name" value="HTHGNTR"/>
</dbReference>
<reference evidence="5 6" key="1">
    <citation type="submission" date="2010-04" db="EMBL/GenBank/DDBJ databases">
        <authorList>
            <person name="Qin X."/>
            <person name="Bachman B."/>
            <person name="Battles P."/>
            <person name="Bell A."/>
            <person name="Bess C."/>
            <person name="Bickham C."/>
            <person name="Chaboub L."/>
            <person name="Chen D."/>
            <person name="Coyle M."/>
            <person name="Deiros D.R."/>
            <person name="Dinh H."/>
            <person name="Forbes L."/>
            <person name="Fowler G."/>
            <person name="Francisco L."/>
            <person name="Fu Q."/>
            <person name="Gubbala S."/>
            <person name="Hale W."/>
            <person name="Han Y."/>
            <person name="Hemphill L."/>
            <person name="Highlander S.K."/>
            <person name="Hirani K."/>
            <person name="Hogues M."/>
            <person name="Jackson L."/>
            <person name="Jakkamsetti A."/>
            <person name="Javaid M."/>
            <person name="Jiang H."/>
            <person name="Korchina V."/>
            <person name="Kovar C."/>
            <person name="Lara F."/>
            <person name="Lee S."/>
            <person name="Mata R."/>
            <person name="Mathew T."/>
            <person name="Moen C."/>
            <person name="Morales K."/>
            <person name="Munidasa M."/>
            <person name="Nazareth L."/>
            <person name="Ngo R."/>
            <person name="Nguyen L."/>
            <person name="Okwuonu G."/>
            <person name="Ongeri F."/>
            <person name="Patil S."/>
            <person name="Petrosino J."/>
            <person name="Pham C."/>
            <person name="Pham P."/>
            <person name="Pu L.-L."/>
            <person name="Puazo M."/>
            <person name="Raj R."/>
            <person name="Reid J."/>
            <person name="Rouhana J."/>
            <person name="Saada N."/>
            <person name="Shang Y."/>
            <person name="Simmons D."/>
            <person name="Thornton R."/>
            <person name="Warren J."/>
            <person name="Weissenberger G."/>
            <person name="Zhang J."/>
            <person name="Zhang L."/>
            <person name="Zhou C."/>
            <person name="Zhu D."/>
            <person name="Muzny D."/>
            <person name="Worley K."/>
            <person name="Gibbs R."/>
        </authorList>
    </citation>
    <scope>NUCLEOTIDE SEQUENCE [LARGE SCALE GENOMIC DNA]</scope>
    <source>
        <strain evidence="5 6">ATCC 49957</strain>
    </source>
</reference>
<keyword evidence="3" id="KW-0804">Transcription</keyword>
<protein>
    <submittedName>
        <fullName evidence="5">UbiC transcription regulator-associated domain protein</fullName>
    </submittedName>
</protein>
<proteinExistence type="predicted"/>
<dbReference type="HOGENOM" id="CLU_063236_3_0_5"/>
<feature type="domain" description="HTH gntR-type" evidence="4">
    <location>
        <begin position="13"/>
        <end position="81"/>
    </location>
</feature>
<gene>
    <name evidence="5" type="primary">gntR2</name>
    <name evidence="5" type="ORF">HMPREF0731_3861</name>
</gene>
<keyword evidence="2" id="KW-0238">DNA-binding</keyword>
<dbReference type="SUPFAM" id="SSF64288">
    <property type="entry name" value="Chorismate lyase-like"/>
    <property type="match status" value="1"/>
</dbReference>
<evidence type="ECO:0000256" key="3">
    <source>
        <dbReference type="ARBA" id="ARBA00023163"/>
    </source>
</evidence>
<accession>D5RRZ9</accession>
<dbReference type="InterPro" id="IPR028978">
    <property type="entry name" value="Chorismate_lyase_/UTRA_dom_sf"/>
</dbReference>
<dbReference type="InterPro" id="IPR050679">
    <property type="entry name" value="Bact_HTH_transcr_reg"/>
</dbReference>
<dbReference type="InterPro" id="IPR036390">
    <property type="entry name" value="WH_DNA-bd_sf"/>
</dbReference>
<comment type="caution">
    <text evidence="5">The sequence shown here is derived from an EMBL/GenBank/DDBJ whole genome shotgun (WGS) entry which is preliminary data.</text>
</comment>
<organism evidence="5 6">
    <name type="scientific">Pseudoroseomonas cervicalis ATCC 49957</name>
    <dbReference type="NCBI Taxonomy" id="525371"/>
    <lineage>
        <taxon>Bacteria</taxon>
        <taxon>Pseudomonadati</taxon>
        <taxon>Pseudomonadota</taxon>
        <taxon>Alphaproteobacteria</taxon>
        <taxon>Acetobacterales</taxon>
        <taxon>Roseomonadaceae</taxon>
        <taxon>Roseomonas</taxon>
    </lineage>
</organism>
<dbReference type="PROSITE" id="PS50949">
    <property type="entry name" value="HTH_GNTR"/>
    <property type="match status" value="1"/>
</dbReference>
<evidence type="ECO:0000313" key="5">
    <source>
        <dbReference type="EMBL" id="EFH09925.1"/>
    </source>
</evidence>
<dbReference type="SUPFAM" id="SSF46785">
    <property type="entry name" value="Winged helix' DNA-binding domain"/>
    <property type="match status" value="1"/>
</dbReference>
<dbReference type="EMBL" id="ADVL01000722">
    <property type="protein sequence ID" value="EFH09925.1"/>
    <property type="molecule type" value="Genomic_DNA"/>
</dbReference>
<keyword evidence="1" id="KW-0805">Transcription regulation</keyword>
<evidence type="ECO:0000256" key="1">
    <source>
        <dbReference type="ARBA" id="ARBA00023015"/>
    </source>
</evidence>
<evidence type="ECO:0000259" key="4">
    <source>
        <dbReference type="PROSITE" id="PS50949"/>
    </source>
</evidence>
<dbReference type="SMART" id="SM00345">
    <property type="entry name" value="HTH_GNTR"/>
    <property type="match status" value="1"/>
</dbReference>
<dbReference type="GO" id="GO:0003700">
    <property type="term" value="F:DNA-binding transcription factor activity"/>
    <property type="evidence" value="ECO:0007669"/>
    <property type="project" value="InterPro"/>
</dbReference>
<dbReference type="InterPro" id="IPR000524">
    <property type="entry name" value="Tscrpt_reg_HTH_GntR"/>
</dbReference>
<dbReference type="InterPro" id="IPR036388">
    <property type="entry name" value="WH-like_DNA-bd_sf"/>
</dbReference>
<dbReference type="CDD" id="cd07377">
    <property type="entry name" value="WHTH_GntR"/>
    <property type="match status" value="1"/>
</dbReference>
<dbReference type="AlphaFoldDB" id="D5RRZ9"/>
<name>D5RRZ9_9PROT</name>